<dbReference type="InterPro" id="IPR002347">
    <property type="entry name" value="SDR_fam"/>
</dbReference>
<dbReference type="InterPro" id="IPR050259">
    <property type="entry name" value="SDR"/>
</dbReference>
<dbReference type="PRINTS" id="PR00080">
    <property type="entry name" value="SDRFAMILY"/>
</dbReference>
<organism evidence="3 4">
    <name type="scientific">Daeguia caeni</name>
    <dbReference type="NCBI Taxonomy" id="439612"/>
    <lineage>
        <taxon>Bacteria</taxon>
        <taxon>Pseudomonadati</taxon>
        <taxon>Pseudomonadota</taxon>
        <taxon>Alphaproteobacteria</taxon>
        <taxon>Hyphomicrobiales</taxon>
        <taxon>Brucellaceae</taxon>
        <taxon>Daeguia</taxon>
    </lineage>
</organism>
<comment type="caution">
    <text evidence="3">The sequence shown here is derived from an EMBL/GenBank/DDBJ whole genome shotgun (WGS) entry which is preliminary data.</text>
</comment>
<proteinExistence type="inferred from homology"/>
<name>A0ABV9H3N1_9HYPH</name>
<dbReference type="RefSeq" id="WP_374834200.1">
    <property type="nucleotide sequence ID" value="NZ_JBHEEZ010000043.1"/>
</dbReference>
<dbReference type="PANTHER" id="PTHR42879:SF2">
    <property type="entry name" value="3-OXOACYL-[ACYL-CARRIER-PROTEIN] REDUCTASE FABG"/>
    <property type="match status" value="1"/>
</dbReference>
<evidence type="ECO:0000256" key="2">
    <source>
        <dbReference type="RuleBase" id="RU000363"/>
    </source>
</evidence>
<evidence type="ECO:0000313" key="4">
    <source>
        <dbReference type="Proteomes" id="UP001596042"/>
    </source>
</evidence>
<dbReference type="Gene3D" id="3.40.50.720">
    <property type="entry name" value="NAD(P)-binding Rossmann-like Domain"/>
    <property type="match status" value="1"/>
</dbReference>
<dbReference type="Pfam" id="PF00106">
    <property type="entry name" value="adh_short"/>
    <property type="match status" value="1"/>
</dbReference>
<dbReference type="EC" id="1.1.1.-" evidence="3"/>
<protein>
    <submittedName>
        <fullName evidence="3">SDR family NAD(P)-dependent oxidoreductase</fullName>
        <ecNumber evidence="3">1.1.1.-</ecNumber>
    </submittedName>
</protein>
<keyword evidence="3" id="KW-0560">Oxidoreductase</keyword>
<dbReference type="PANTHER" id="PTHR42879">
    <property type="entry name" value="3-OXOACYL-(ACYL-CARRIER-PROTEIN) REDUCTASE"/>
    <property type="match status" value="1"/>
</dbReference>
<gene>
    <name evidence="3" type="ORF">ACFO1V_02465</name>
</gene>
<sequence>MISFDFRNRTAIVTGGARGIGRAVADRLLASGARVAIWDMRAPEVSDGTFPSKPDDFHYSLLDVTSETAVEQAARETLALTGKIDILINAAGVTGPTKPMEEFSLAEWKRVIDINLDSVFLCSRAVIPLMRANGYGRIVSIASIAGKQGNPFMAGYSAAKAGVIGMTKALGLELAGSGILVNCVTPGLVRTELLKEMSEEAIALSASKIPLNRPGTVDEVAAQILWAASEECSFATGAVFDASGGRAAY</sequence>
<dbReference type="GO" id="GO:0016491">
    <property type="term" value="F:oxidoreductase activity"/>
    <property type="evidence" value="ECO:0007669"/>
    <property type="project" value="UniProtKB-KW"/>
</dbReference>
<dbReference type="InterPro" id="IPR020904">
    <property type="entry name" value="Sc_DH/Rdtase_CS"/>
</dbReference>
<evidence type="ECO:0000313" key="3">
    <source>
        <dbReference type="EMBL" id="MFC4624096.1"/>
    </source>
</evidence>
<keyword evidence="4" id="KW-1185">Reference proteome</keyword>
<dbReference type="SUPFAM" id="SSF51735">
    <property type="entry name" value="NAD(P)-binding Rossmann-fold domains"/>
    <property type="match status" value="1"/>
</dbReference>
<reference evidence="4" key="1">
    <citation type="journal article" date="2019" name="Int. J. Syst. Evol. Microbiol.">
        <title>The Global Catalogue of Microorganisms (GCM) 10K type strain sequencing project: providing services to taxonomists for standard genome sequencing and annotation.</title>
        <authorList>
            <consortium name="The Broad Institute Genomics Platform"/>
            <consortium name="The Broad Institute Genome Sequencing Center for Infectious Disease"/>
            <person name="Wu L."/>
            <person name="Ma J."/>
        </authorList>
    </citation>
    <scope>NUCLEOTIDE SEQUENCE [LARGE SCALE GENOMIC DNA]</scope>
    <source>
        <strain evidence="4">CGMCC 1.15731</strain>
    </source>
</reference>
<comment type="similarity">
    <text evidence="1 2">Belongs to the short-chain dehydrogenases/reductases (SDR) family.</text>
</comment>
<dbReference type="InterPro" id="IPR036291">
    <property type="entry name" value="NAD(P)-bd_dom_sf"/>
</dbReference>
<accession>A0ABV9H3N1</accession>
<dbReference type="Proteomes" id="UP001596042">
    <property type="component" value="Unassembled WGS sequence"/>
</dbReference>
<dbReference type="NCBIfam" id="NF009466">
    <property type="entry name" value="PRK12826.1-2"/>
    <property type="match status" value="1"/>
</dbReference>
<dbReference type="PRINTS" id="PR00081">
    <property type="entry name" value="GDHRDH"/>
</dbReference>
<evidence type="ECO:0000256" key="1">
    <source>
        <dbReference type="ARBA" id="ARBA00006484"/>
    </source>
</evidence>
<dbReference type="EMBL" id="JBHSEL010000029">
    <property type="protein sequence ID" value="MFC4624096.1"/>
    <property type="molecule type" value="Genomic_DNA"/>
</dbReference>
<dbReference type="PROSITE" id="PS00061">
    <property type="entry name" value="ADH_SHORT"/>
    <property type="match status" value="1"/>
</dbReference>